<dbReference type="Pfam" id="PF03732">
    <property type="entry name" value="Retrotrans_gag"/>
    <property type="match status" value="1"/>
</dbReference>
<dbReference type="InterPro" id="IPR029472">
    <property type="entry name" value="Copia-like_N"/>
</dbReference>
<keyword evidence="1" id="KW-0863">Zinc-finger</keyword>
<organism evidence="4">
    <name type="scientific">Solanum lycopersicum</name>
    <name type="common">Tomato</name>
    <name type="synonym">Lycopersicon esculentum</name>
    <dbReference type="NCBI Taxonomy" id="4081"/>
    <lineage>
        <taxon>Eukaryota</taxon>
        <taxon>Viridiplantae</taxon>
        <taxon>Streptophyta</taxon>
        <taxon>Embryophyta</taxon>
        <taxon>Tracheophyta</taxon>
        <taxon>Spermatophyta</taxon>
        <taxon>Magnoliopsida</taxon>
        <taxon>eudicotyledons</taxon>
        <taxon>Gunneridae</taxon>
        <taxon>Pentapetalae</taxon>
        <taxon>asterids</taxon>
        <taxon>lamiids</taxon>
        <taxon>Solanales</taxon>
        <taxon>Solanaceae</taxon>
        <taxon>Solanoideae</taxon>
        <taxon>Solaneae</taxon>
        <taxon>Solanum</taxon>
        <taxon>Solanum subgen. Lycopersicon</taxon>
    </lineage>
</organism>
<reference evidence="4" key="2">
    <citation type="submission" date="2019-01" db="UniProtKB">
        <authorList>
            <consortium name="EnsemblPlants"/>
        </authorList>
    </citation>
    <scope>IDENTIFICATION</scope>
    <source>
        <strain evidence="4">cv. Heinz 1706</strain>
    </source>
</reference>
<feature type="domain" description="CCHC-type" evidence="3">
    <location>
        <begin position="249"/>
        <end position="262"/>
    </location>
</feature>
<dbReference type="PROSITE" id="PS50158">
    <property type="entry name" value="ZF_CCHC"/>
    <property type="match status" value="1"/>
</dbReference>
<evidence type="ECO:0000256" key="1">
    <source>
        <dbReference type="PROSITE-ProRule" id="PRU00047"/>
    </source>
</evidence>
<keyword evidence="1" id="KW-0862">Zinc</keyword>
<protein>
    <recommendedName>
        <fullName evidence="3">CCHC-type domain-containing protein</fullName>
    </recommendedName>
</protein>
<dbReference type="InParanoid" id="A0A3Q7HKF6"/>
<dbReference type="OMA" id="VIAWITH"/>
<keyword evidence="5" id="KW-1185">Reference proteome</keyword>
<evidence type="ECO:0000313" key="5">
    <source>
        <dbReference type="Proteomes" id="UP000004994"/>
    </source>
</evidence>
<dbReference type="EnsemblPlants" id="Solyc06g010035.1.1">
    <property type="protein sequence ID" value="Solyc06g010035.1.1"/>
    <property type="gene ID" value="Solyc06g010035.1"/>
</dbReference>
<evidence type="ECO:0000313" key="4">
    <source>
        <dbReference type="EnsemblPlants" id="Solyc06g010035.1.1"/>
    </source>
</evidence>
<name>A0A3Q7HKF6_SOLLC</name>
<dbReference type="GO" id="GO:0003676">
    <property type="term" value="F:nucleic acid binding"/>
    <property type="evidence" value="ECO:0007669"/>
    <property type="project" value="InterPro"/>
</dbReference>
<dbReference type="InterPro" id="IPR001878">
    <property type="entry name" value="Znf_CCHC"/>
</dbReference>
<accession>A0A3Q7HKF6</accession>
<dbReference type="Gramene" id="Solyc06g010035.1.1">
    <property type="protein sequence ID" value="Solyc06g010035.1.1"/>
    <property type="gene ID" value="Solyc06g010035.1"/>
</dbReference>
<dbReference type="InterPro" id="IPR005162">
    <property type="entry name" value="Retrotrans_gag_dom"/>
</dbReference>
<dbReference type="Proteomes" id="UP000004994">
    <property type="component" value="Chromosome 6"/>
</dbReference>
<dbReference type="AlphaFoldDB" id="A0A3Q7HKF6"/>
<proteinExistence type="predicted"/>
<evidence type="ECO:0000259" key="3">
    <source>
        <dbReference type="PROSITE" id="PS50158"/>
    </source>
</evidence>
<feature type="compositionally biased region" description="Basic and acidic residues" evidence="2">
    <location>
        <begin position="293"/>
        <end position="317"/>
    </location>
</feature>
<dbReference type="PANTHER" id="PTHR37610">
    <property type="entry name" value="CCHC-TYPE DOMAIN-CONTAINING PROTEIN"/>
    <property type="match status" value="1"/>
</dbReference>
<dbReference type="Pfam" id="PF14244">
    <property type="entry name" value="Retrotran_gag_3"/>
    <property type="match status" value="1"/>
</dbReference>
<dbReference type="PANTHER" id="PTHR37610:SF86">
    <property type="entry name" value="RETROTRANSPOSON COPIA-LIKE N-TERMINAL DOMAIN-CONTAINING PROTEIN"/>
    <property type="match status" value="1"/>
</dbReference>
<feature type="region of interest" description="Disordered" evidence="2">
    <location>
        <begin position="293"/>
        <end position="326"/>
    </location>
</feature>
<keyword evidence="1" id="KW-0479">Metal-binding</keyword>
<dbReference type="InterPro" id="IPR054722">
    <property type="entry name" value="PolX-like_BBD"/>
</dbReference>
<dbReference type="GO" id="GO:0008270">
    <property type="term" value="F:zinc ion binding"/>
    <property type="evidence" value="ECO:0007669"/>
    <property type="project" value="UniProtKB-KW"/>
</dbReference>
<dbReference type="Pfam" id="PF22936">
    <property type="entry name" value="Pol_BBD"/>
    <property type="match status" value="1"/>
</dbReference>
<sequence>MPTDEATTTAENEVTSLNHNHPLYLQASDAPGVILVPIKLTGQENYALWSRSMKLALRGKGKLGFIDGSCRKTAFKGALEEQWEKCNAIDPYMPQAKKVWEDFEERFDRSDLTRIYHLWSEIATLKQGTDSVTSYYSKLKDLWAELDVMIPSPGCNCEDSTIYVRHLRSHRLLQFLMGLNKSFCSIRSNILSRKPTVTVNEAYAAAAQEENQRALGVSEKTRDPLTLLAGKPQTYNPRPKKFVPPGTICDHCGFKGHYKNDCYRLVVYPTGFQSKRKGTDGYKNDYKTAEGFRPDFKPNAHFTRNSDDFHDKGKQAEGHMTPPQYQDSVDRMQRAGTSDCVANMSGMASLNSKTSRFYEWIIDSGATHHITPNEETLNTISRVQGNSSDGVQVPTGSRCDIKGIGNAQVLEDHSFSPPLIISFAPPTECSTVPIPDPIIENTPNILTNESPSIQPSEEPLQIIDQTQSRPSRTIKPPGWLNDYVTSSKAKPPSVSCSYPISDSLQYSHCPLLIRHI</sequence>
<evidence type="ECO:0000256" key="2">
    <source>
        <dbReference type="SAM" id="MobiDB-lite"/>
    </source>
</evidence>
<reference evidence="4" key="1">
    <citation type="journal article" date="2012" name="Nature">
        <title>The tomato genome sequence provides insights into fleshy fruit evolution.</title>
        <authorList>
            <consortium name="Tomato Genome Consortium"/>
        </authorList>
    </citation>
    <scope>NUCLEOTIDE SEQUENCE [LARGE SCALE GENOMIC DNA]</scope>
    <source>
        <strain evidence="4">cv. Heinz 1706</strain>
    </source>
</reference>